<dbReference type="Proteomes" id="UP000199239">
    <property type="component" value="Unassembled WGS sequence"/>
</dbReference>
<accession>A0A1I6VTZ7</accession>
<dbReference type="InterPro" id="IPR049625">
    <property type="entry name" value="Glyco_transf_61_cat"/>
</dbReference>
<protein>
    <recommendedName>
        <fullName evidence="1">Glycosyltransferase 61 catalytic domain-containing protein</fullName>
    </recommendedName>
</protein>
<name>A0A1I6VTZ7_9RHOB</name>
<evidence type="ECO:0000259" key="1">
    <source>
        <dbReference type="Pfam" id="PF04577"/>
    </source>
</evidence>
<dbReference type="Pfam" id="PF04577">
    <property type="entry name" value="Glyco_transf_61"/>
    <property type="match status" value="1"/>
</dbReference>
<evidence type="ECO:0000313" key="2">
    <source>
        <dbReference type="EMBL" id="SFT16894.1"/>
    </source>
</evidence>
<dbReference type="AlphaFoldDB" id="A0A1I6VTZ7"/>
<proteinExistence type="predicted"/>
<dbReference type="RefSeq" id="WP_093917724.1">
    <property type="nucleotide sequence ID" value="NZ_FPAJ01000010.1"/>
</dbReference>
<dbReference type="STRING" id="394264.SAMN04488040_0021"/>
<gene>
    <name evidence="2" type="ORF">SAMN04488040_0021</name>
</gene>
<dbReference type="GO" id="GO:0016757">
    <property type="term" value="F:glycosyltransferase activity"/>
    <property type="evidence" value="ECO:0007669"/>
    <property type="project" value="InterPro"/>
</dbReference>
<evidence type="ECO:0000313" key="3">
    <source>
        <dbReference type="Proteomes" id="UP000199239"/>
    </source>
</evidence>
<feature type="domain" description="Glycosyltransferase 61 catalytic" evidence="1">
    <location>
        <begin position="91"/>
        <end position="263"/>
    </location>
</feature>
<reference evidence="3" key="1">
    <citation type="submission" date="2016-10" db="EMBL/GenBank/DDBJ databases">
        <authorList>
            <person name="Varghese N."/>
            <person name="Submissions S."/>
        </authorList>
    </citation>
    <scope>NUCLEOTIDE SEQUENCE [LARGE SCALE GENOMIC DNA]</scope>
    <source>
        <strain evidence="3">DSM 23422</strain>
    </source>
</reference>
<keyword evidence="3" id="KW-1185">Reference proteome</keyword>
<organism evidence="2 3">
    <name type="scientific">Sulfitobacter marinus</name>
    <dbReference type="NCBI Taxonomy" id="394264"/>
    <lineage>
        <taxon>Bacteria</taxon>
        <taxon>Pseudomonadati</taxon>
        <taxon>Pseudomonadota</taxon>
        <taxon>Alphaproteobacteria</taxon>
        <taxon>Rhodobacterales</taxon>
        <taxon>Roseobacteraceae</taxon>
        <taxon>Sulfitobacter</taxon>
    </lineage>
</organism>
<sequence>MALRFDPETPLAGQIRVVENALIVPWGEGNRRKMARPAGVFDAQGNFCVDAMTWRSSRRPTTVEPILPAEAEVDRELSGTMLYAGLSYGHFGHALCESLARLWAVDEFDGAIDAVAFIPKNPITWPERSLGMVKVIAEQLGEMPRLTAFNKPTRIERLVVAPQGFGVNDLMSGSPEFRAFTDRRLRQRVKPGGPDKIYISRSALFRKRGRFLLEDYIEAKMEAEGYTIFHPQQHDLATQLAYYKGASMIVSTDNSALHLAAFVVGPTCKIGILLRRPGTIFEDFQLQLKWFAGVTPDVVDACTRFWFRRGEKVQYNEVYSLIDFEKTCQTLRRAGLIEKADWVNPTEAEVGREVERMETDFEMKFDEIFL</sequence>
<dbReference type="EMBL" id="FPAJ01000010">
    <property type="protein sequence ID" value="SFT16894.1"/>
    <property type="molecule type" value="Genomic_DNA"/>
</dbReference>
<dbReference type="OrthoDB" id="7843421at2"/>